<feature type="compositionally biased region" description="Basic and acidic residues" evidence="2">
    <location>
        <begin position="521"/>
        <end position="535"/>
    </location>
</feature>
<feature type="compositionally biased region" description="Basic and acidic residues" evidence="2">
    <location>
        <begin position="497"/>
        <end position="511"/>
    </location>
</feature>
<feature type="region of interest" description="Disordered" evidence="2">
    <location>
        <begin position="493"/>
        <end position="535"/>
    </location>
</feature>
<dbReference type="AlphaFoldDB" id="A0A699IMP0"/>
<protein>
    <submittedName>
        <fullName evidence="3">Uncharacterized protein</fullName>
    </submittedName>
</protein>
<feature type="coiled-coil region" evidence="1">
    <location>
        <begin position="393"/>
        <end position="434"/>
    </location>
</feature>
<evidence type="ECO:0000313" key="3">
    <source>
        <dbReference type="EMBL" id="GEZ74987.1"/>
    </source>
</evidence>
<proteinExistence type="predicted"/>
<comment type="caution">
    <text evidence="3">The sequence shown here is derived from an EMBL/GenBank/DDBJ whole genome shotgun (WGS) entry which is preliminary data.</text>
</comment>
<name>A0A699IMP0_TANCI</name>
<sequence length="535" mass="60753">FQTDDLDAFDSDCDDAPLAKAVLMSNLSLFDSDVLSKVPFYDANIENDMSYQSVQETQCFEQPSFDNNIEVDITSAYLDPKQLAFLADNRDIVIPAQSSQEFPSPVAFQTDDLDAFDSDCDDAPLAKAVLMANLSFFDLDVLSETIEIDITNDSDIISYEQYLQEIETPVVQSTSSSTQQDELLMSVIGEMSTQVAKSLGYQNPFYLSQARWKVPALYDGNTIVKTRVAFSVIDTEETIEFAEESRLKMRAKQDDPSLMKHKVNLKPIEYVALNKLSKHFVKHFVPQKQLSAEQAYWLPILQLVVVKPQIPSEPILKKEIPRELPSISLVSNDSTCSKSYLENVKLLKSHNEPLLKDLKKSELIVLGYKTGLGLVEERLKFLKTNESTYLEDIKVLKVEIQLKEIAIRELRKKLKIAQKEKDSIQLNVETIKNASKSLNKLIECQIVDNCKKGLWYENSNTVSPLYTGNFIPPTPDLSFTRIDEFVNNPKAKNYKAKSSEEETKAVRKNDDAPIINEWASDNEKENESQHKLKRK</sequence>
<accession>A0A699IMP0</accession>
<evidence type="ECO:0000256" key="2">
    <source>
        <dbReference type="SAM" id="MobiDB-lite"/>
    </source>
</evidence>
<keyword evidence="1" id="KW-0175">Coiled coil</keyword>
<dbReference type="EMBL" id="BKCJ010318558">
    <property type="protein sequence ID" value="GEZ74987.1"/>
    <property type="molecule type" value="Genomic_DNA"/>
</dbReference>
<organism evidence="3">
    <name type="scientific">Tanacetum cinerariifolium</name>
    <name type="common">Dalmatian daisy</name>
    <name type="synonym">Chrysanthemum cinerariifolium</name>
    <dbReference type="NCBI Taxonomy" id="118510"/>
    <lineage>
        <taxon>Eukaryota</taxon>
        <taxon>Viridiplantae</taxon>
        <taxon>Streptophyta</taxon>
        <taxon>Embryophyta</taxon>
        <taxon>Tracheophyta</taxon>
        <taxon>Spermatophyta</taxon>
        <taxon>Magnoliopsida</taxon>
        <taxon>eudicotyledons</taxon>
        <taxon>Gunneridae</taxon>
        <taxon>Pentapetalae</taxon>
        <taxon>asterids</taxon>
        <taxon>campanulids</taxon>
        <taxon>Asterales</taxon>
        <taxon>Asteraceae</taxon>
        <taxon>Asteroideae</taxon>
        <taxon>Anthemideae</taxon>
        <taxon>Anthemidinae</taxon>
        <taxon>Tanacetum</taxon>
    </lineage>
</organism>
<gene>
    <name evidence="3" type="ORF">Tci_546960</name>
</gene>
<reference evidence="3" key="1">
    <citation type="journal article" date="2019" name="Sci. Rep.">
        <title>Draft genome of Tanacetum cinerariifolium, the natural source of mosquito coil.</title>
        <authorList>
            <person name="Yamashiro T."/>
            <person name="Shiraishi A."/>
            <person name="Satake H."/>
            <person name="Nakayama K."/>
        </authorList>
    </citation>
    <scope>NUCLEOTIDE SEQUENCE</scope>
</reference>
<feature type="non-terminal residue" evidence="3">
    <location>
        <position position="1"/>
    </location>
</feature>
<evidence type="ECO:0000256" key="1">
    <source>
        <dbReference type="SAM" id="Coils"/>
    </source>
</evidence>